<dbReference type="Gene3D" id="3.40.50.2000">
    <property type="entry name" value="Glycogen Phosphorylase B"/>
    <property type="match status" value="2"/>
</dbReference>
<gene>
    <name evidence="4" type="ORF">HMPREF9304_00615</name>
</gene>
<accession>A0A098YUV4</accession>
<dbReference type="RefSeq" id="WP_036925702.1">
    <property type="nucleotide sequence ID" value="NZ_JRPQ01000006.1"/>
</dbReference>
<name>A0A098YUV4_9BACT</name>
<dbReference type="InterPro" id="IPR001296">
    <property type="entry name" value="Glyco_trans_1"/>
</dbReference>
<organism evidence="4 5">
    <name type="scientific">Hoylesella timonensis S9-PR14</name>
    <dbReference type="NCBI Taxonomy" id="1401062"/>
    <lineage>
        <taxon>Bacteria</taxon>
        <taxon>Pseudomonadati</taxon>
        <taxon>Bacteroidota</taxon>
        <taxon>Bacteroidia</taxon>
        <taxon>Bacteroidales</taxon>
        <taxon>Prevotellaceae</taxon>
        <taxon>Hoylesella</taxon>
    </lineage>
</organism>
<dbReference type="GO" id="GO:0016757">
    <property type="term" value="F:glycosyltransferase activity"/>
    <property type="evidence" value="ECO:0007669"/>
    <property type="project" value="UniProtKB-KW"/>
</dbReference>
<reference evidence="4 5" key="1">
    <citation type="submission" date="2014-07" db="EMBL/GenBank/DDBJ databases">
        <authorList>
            <person name="McCorrison J."/>
            <person name="Sanka R."/>
            <person name="Torralba M."/>
            <person name="Gillis M."/>
            <person name="Haft D.H."/>
            <person name="Methe B."/>
            <person name="Sutton G."/>
            <person name="Nelson K.E."/>
        </authorList>
    </citation>
    <scope>NUCLEOTIDE SEQUENCE [LARGE SCALE GENOMIC DNA]</scope>
    <source>
        <strain evidence="4 5">S9-PR14</strain>
    </source>
</reference>
<sequence>MNHSQLLHIGFDAKRIVRNKTGLGNYSRTLVKNLLHAQDLDLDIRLYAPNEGNEELRNQIPAQPCVRYVYPTGKKHPLSQAWWRFTGIVNDLKRDHIDLYHGLSNELPRGIKASGVKGIVTIHDLIFLRFPKYYHWWDVLIYRYKFRMTCREATHIIAISECTKRDIVKYGHVSPDKITVIYQDCDEVFKLPCTEIQLQEVREKYHLPTRFILNVGSIEERKNVLLAVKALKDMPTDIHLVVVGKSTPYTEKVKNYIAQHHLQSRITLLHHVPFADLPAIYQLAGCFVYPSRYEGFGIPIIEAIHSGLPVVACTGSCLEEAGGAECLYVHPDDVQAMREALLTLLNDMDRSGRIARAKAYVQRFDTENVTRQLINLYKKCMK</sequence>
<dbReference type="PANTHER" id="PTHR46401:SF2">
    <property type="entry name" value="GLYCOSYLTRANSFERASE WBBK-RELATED"/>
    <property type="match status" value="1"/>
</dbReference>
<evidence type="ECO:0000313" key="4">
    <source>
        <dbReference type="EMBL" id="KGI23134.1"/>
    </source>
</evidence>
<evidence type="ECO:0000256" key="1">
    <source>
        <dbReference type="ARBA" id="ARBA00022679"/>
    </source>
</evidence>
<dbReference type="InterPro" id="IPR028098">
    <property type="entry name" value="Glyco_trans_4-like_N"/>
</dbReference>
<dbReference type="CDD" id="cd03809">
    <property type="entry name" value="GT4_MtfB-like"/>
    <property type="match status" value="1"/>
</dbReference>
<dbReference type="Pfam" id="PF00534">
    <property type="entry name" value="Glycos_transf_1"/>
    <property type="match status" value="1"/>
</dbReference>
<proteinExistence type="predicted"/>
<evidence type="ECO:0000259" key="3">
    <source>
        <dbReference type="Pfam" id="PF13439"/>
    </source>
</evidence>
<evidence type="ECO:0000313" key="5">
    <source>
        <dbReference type="Proteomes" id="UP000029723"/>
    </source>
</evidence>
<dbReference type="Proteomes" id="UP000029723">
    <property type="component" value="Unassembled WGS sequence"/>
</dbReference>
<dbReference type="OrthoDB" id="9801609at2"/>
<keyword evidence="1 4" id="KW-0808">Transferase</keyword>
<dbReference type="Pfam" id="PF13439">
    <property type="entry name" value="Glyco_transf_4"/>
    <property type="match status" value="1"/>
</dbReference>
<feature type="domain" description="Glycosyl transferase family 1" evidence="2">
    <location>
        <begin position="209"/>
        <end position="354"/>
    </location>
</feature>
<dbReference type="PANTHER" id="PTHR46401">
    <property type="entry name" value="GLYCOSYLTRANSFERASE WBBK-RELATED"/>
    <property type="match status" value="1"/>
</dbReference>
<keyword evidence="4" id="KW-0328">Glycosyltransferase</keyword>
<evidence type="ECO:0000259" key="2">
    <source>
        <dbReference type="Pfam" id="PF00534"/>
    </source>
</evidence>
<feature type="domain" description="Glycosyltransferase subfamily 4-like N-terminal" evidence="3">
    <location>
        <begin position="22"/>
        <end position="182"/>
    </location>
</feature>
<dbReference type="AlphaFoldDB" id="A0A098YUV4"/>
<protein>
    <submittedName>
        <fullName evidence="4">Mannosyltransferase</fullName>
    </submittedName>
</protein>
<dbReference type="EMBL" id="JRPQ01000006">
    <property type="protein sequence ID" value="KGI23134.1"/>
    <property type="molecule type" value="Genomic_DNA"/>
</dbReference>
<comment type="caution">
    <text evidence="4">The sequence shown here is derived from an EMBL/GenBank/DDBJ whole genome shotgun (WGS) entry which is preliminary data.</text>
</comment>
<dbReference type="SUPFAM" id="SSF53756">
    <property type="entry name" value="UDP-Glycosyltransferase/glycogen phosphorylase"/>
    <property type="match status" value="1"/>
</dbReference>